<feature type="domain" description="Uncharacterized protein YyaB-like PH" evidence="2">
    <location>
        <begin position="68"/>
        <end position="141"/>
    </location>
</feature>
<feature type="transmembrane region" description="Helical" evidence="1">
    <location>
        <begin position="16"/>
        <end position="36"/>
    </location>
</feature>
<evidence type="ECO:0000313" key="4">
    <source>
        <dbReference type="Proteomes" id="UP000270036"/>
    </source>
</evidence>
<keyword evidence="1" id="KW-0812">Transmembrane</keyword>
<organism evidence="3 4">
    <name type="scientific">Kaistella antarctica</name>
    <dbReference type="NCBI Taxonomy" id="266748"/>
    <lineage>
        <taxon>Bacteria</taxon>
        <taxon>Pseudomonadati</taxon>
        <taxon>Bacteroidota</taxon>
        <taxon>Flavobacteriia</taxon>
        <taxon>Flavobacteriales</taxon>
        <taxon>Weeksellaceae</taxon>
        <taxon>Chryseobacterium group</taxon>
        <taxon>Kaistella</taxon>
    </lineage>
</organism>
<dbReference type="KEGG" id="cant:NCTC13489_00491"/>
<dbReference type="GO" id="GO:0030153">
    <property type="term" value="P:bacteriocin immunity"/>
    <property type="evidence" value="ECO:0007669"/>
    <property type="project" value="InterPro"/>
</dbReference>
<dbReference type="RefSeq" id="WP_051803497.1">
    <property type="nucleotide sequence ID" value="NZ_FOIX01000002.1"/>
</dbReference>
<dbReference type="OrthoDB" id="1437824at2"/>
<evidence type="ECO:0000313" key="3">
    <source>
        <dbReference type="EMBL" id="VEH96515.1"/>
    </source>
</evidence>
<gene>
    <name evidence="3" type="ORF">NCTC13489_00491</name>
</gene>
<evidence type="ECO:0000256" key="1">
    <source>
        <dbReference type="SAM" id="Phobius"/>
    </source>
</evidence>
<dbReference type="Proteomes" id="UP000270036">
    <property type="component" value="Chromosome"/>
</dbReference>
<reference evidence="3 4" key="1">
    <citation type="submission" date="2018-12" db="EMBL/GenBank/DDBJ databases">
        <authorList>
            <consortium name="Pathogen Informatics"/>
        </authorList>
    </citation>
    <scope>NUCLEOTIDE SEQUENCE [LARGE SCALE GENOMIC DNA]</scope>
    <source>
        <strain evidence="3 4">NCTC13489</strain>
    </source>
</reference>
<sequence>MNTEKQVFKTRIDKTFYLMHFAILAVILFLSIYFSYIYKNLSMSNVFFGWLSVALLFTITSFLLLKIIINGDYLMINVGFNIYKIDIKTINTVQTGKTMWFGIHKHGTATKGLIISSKFKNDFYITPQEEALFLHKLLEINPTIIIKKD</sequence>
<dbReference type="AlphaFoldDB" id="A0A3S4UVN7"/>
<accession>A0A3S4UVN7</accession>
<evidence type="ECO:0000259" key="2">
    <source>
        <dbReference type="Pfam" id="PF06713"/>
    </source>
</evidence>
<feature type="transmembrane region" description="Helical" evidence="1">
    <location>
        <begin position="48"/>
        <end position="69"/>
    </location>
</feature>
<proteinExistence type="predicted"/>
<keyword evidence="1" id="KW-0472">Membrane</keyword>
<name>A0A3S4UVN7_9FLAO</name>
<dbReference type="EMBL" id="LR134441">
    <property type="protein sequence ID" value="VEH96515.1"/>
    <property type="molecule type" value="Genomic_DNA"/>
</dbReference>
<dbReference type="Pfam" id="PF06713">
    <property type="entry name" value="bPH_4"/>
    <property type="match status" value="1"/>
</dbReference>
<protein>
    <submittedName>
        <fullName evidence="3">Protein of uncharacterized function (DUF1200)</fullName>
    </submittedName>
</protein>
<keyword evidence="1" id="KW-1133">Transmembrane helix</keyword>
<dbReference type="InterPro" id="IPR009589">
    <property type="entry name" value="PH_YyaB-like"/>
</dbReference>